<evidence type="ECO:0000313" key="2">
    <source>
        <dbReference type="Proteomes" id="UP001151760"/>
    </source>
</evidence>
<accession>A0ABQ5HFY0</accession>
<dbReference type="Proteomes" id="UP001151760">
    <property type="component" value="Unassembled WGS sequence"/>
</dbReference>
<dbReference type="EMBL" id="BQNB010019516">
    <property type="protein sequence ID" value="GJT86122.1"/>
    <property type="molecule type" value="Genomic_DNA"/>
</dbReference>
<proteinExistence type="predicted"/>
<comment type="caution">
    <text evidence="1">The sequence shown here is derived from an EMBL/GenBank/DDBJ whole genome shotgun (WGS) entry which is preliminary data.</text>
</comment>
<gene>
    <name evidence="1" type="ORF">Tco_1067839</name>
</gene>
<name>A0ABQ5HFY0_9ASTR</name>
<evidence type="ECO:0000313" key="1">
    <source>
        <dbReference type="EMBL" id="GJT86122.1"/>
    </source>
</evidence>
<protein>
    <submittedName>
        <fullName evidence="1">Uncharacterized protein</fullName>
    </submittedName>
</protein>
<sequence length="155" mass="17995">MPTFHEGFDYLICLEYSMRLQLLQPNDNGSLRRRREWHRYSSSINQSTVPSFDNAVLFRCSRSGSLMFNAFFFEIGMECLVQEFRASVSTDKKRVQVFLNRINNLQISSSQFMLESRIGPTQVYVKQIKTSLELGTAFVLNELLFALLISQDEQS</sequence>
<organism evidence="1 2">
    <name type="scientific">Tanacetum coccineum</name>
    <dbReference type="NCBI Taxonomy" id="301880"/>
    <lineage>
        <taxon>Eukaryota</taxon>
        <taxon>Viridiplantae</taxon>
        <taxon>Streptophyta</taxon>
        <taxon>Embryophyta</taxon>
        <taxon>Tracheophyta</taxon>
        <taxon>Spermatophyta</taxon>
        <taxon>Magnoliopsida</taxon>
        <taxon>eudicotyledons</taxon>
        <taxon>Gunneridae</taxon>
        <taxon>Pentapetalae</taxon>
        <taxon>asterids</taxon>
        <taxon>campanulids</taxon>
        <taxon>Asterales</taxon>
        <taxon>Asteraceae</taxon>
        <taxon>Asteroideae</taxon>
        <taxon>Anthemideae</taxon>
        <taxon>Anthemidinae</taxon>
        <taxon>Tanacetum</taxon>
    </lineage>
</organism>
<keyword evidence="2" id="KW-1185">Reference proteome</keyword>
<reference evidence="1" key="1">
    <citation type="journal article" date="2022" name="Int. J. Mol. Sci.">
        <title>Draft Genome of Tanacetum Coccineum: Genomic Comparison of Closely Related Tanacetum-Family Plants.</title>
        <authorList>
            <person name="Yamashiro T."/>
            <person name="Shiraishi A."/>
            <person name="Nakayama K."/>
            <person name="Satake H."/>
        </authorList>
    </citation>
    <scope>NUCLEOTIDE SEQUENCE</scope>
</reference>
<reference evidence="1" key="2">
    <citation type="submission" date="2022-01" db="EMBL/GenBank/DDBJ databases">
        <authorList>
            <person name="Yamashiro T."/>
            <person name="Shiraishi A."/>
            <person name="Satake H."/>
            <person name="Nakayama K."/>
        </authorList>
    </citation>
    <scope>NUCLEOTIDE SEQUENCE</scope>
</reference>